<dbReference type="AlphaFoldDB" id="A0A2I1D4G2"/>
<feature type="transmembrane region" description="Helical" evidence="1">
    <location>
        <begin position="19"/>
        <end position="41"/>
    </location>
</feature>
<comment type="caution">
    <text evidence="2">The sequence shown here is derived from an EMBL/GenBank/DDBJ whole genome shotgun (WGS) entry which is preliminary data.</text>
</comment>
<reference evidence="2" key="1">
    <citation type="submission" date="2016-12" db="EMBL/GenBank/DDBJ databases">
        <title>The genomes of Aspergillus section Nigri reveals drivers in fungal speciation.</title>
        <authorList>
            <consortium name="DOE Joint Genome Institute"/>
            <person name="Vesth T.C."/>
            <person name="Nybo J."/>
            <person name="Theobald S."/>
            <person name="Brandl J."/>
            <person name="Frisvad J.C."/>
            <person name="Nielsen K.F."/>
            <person name="Lyhne E.K."/>
            <person name="Kogle M.E."/>
            <person name="Kuo A."/>
            <person name="Riley R."/>
            <person name="Clum A."/>
            <person name="Nolan M."/>
            <person name="Lipzen A."/>
            <person name="Salamov A."/>
            <person name="Henrissat B."/>
            <person name="Wiebenga A."/>
            <person name="De vries R.P."/>
            <person name="Grigoriev I.V."/>
            <person name="Mortensen U.H."/>
            <person name="Andersen M.R."/>
            <person name="Baker S.E."/>
        </authorList>
    </citation>
    <scope>NUCLEOTIDE SEQUENCE</scope>
    <source>
        <strain evidence="2">IBT 28561</strain>
    </source>
</reference>
<dbReference type="RefSeq" id="XP_024693350.1">
    <property type="nucleotide sequence ID" value="XM_024832742.1"/>
</dbReference>
<dbReference type="GeneID" id="36540264"/>
<sequence length="60" mass="7300">MLLPKHACNHDYLMDFFRLFFFCFVGQYCNCWCCCCCCCFWTRSDRFPTWGIKSLIQFQA</sequence>
<gene>
    <name evidence="2" type="ORF">P168DRAFT_138444</name>
</gene>
<keyword evidence="1" id="KW-0812">Transmembrane</keyword>
<evidence type="ECO:0000313" key="2">
    <source>
        <dbReference type="EMBL" id="PKY04756.1"/>
    </source>
</evidence>
<keyword evidence="1" id="KW-1133">Transmembrane helix</keyword>
<name>A0A2I1D4G2_ASPC2</name>
<evidence type="ECO:0000256" key="1">
    <source>
        <dbReference type="SAM" id="Phobius"/>
    </source>
</evidence>
<organism evidence="2 3">
    <name type="scientific">Aspergillus campestris (strain IBT 28561)</name>
    <dbReference type="NCBI Taxonomy" id="1392248"/>
    <lineage>
        <taxon>Eukaryota</taxon>
        <taxon>Fungi</taxon>
        <taxon>Dikarya</taxon>
        <taxon>Ascomycota</taxon>
        <taxon>Pezizomycotina</taxon>
        <taxon>Eurotiomycetes</taxon>
        <taxon>Eurotiomycetidae</taxon>
        <taxon>Eurotiales</taxon>
        <taxon>Aspergillaceae</taxon>
        <taxon>Aspergillus</taxon>
        <taxon>Aspergillus subgen. Circumdati</taxon>
    </lineage>
</organism>
<accession>A0A2I1D4G2</accession>
<keyword evidence="1" id="KW-0472">Membrane</keyword>
<protein>
    <submittedName>
        <fullName evidence="2">Uncharacterized protein</fullName>
    </submittedName>
</protein>
<dbReference type="Proteomes" id="UP000234254">
    <property type="component" value="Unassembled WGS sequence"/>
</dbReference>
<dbReference type="VEuPathDB" id="FungiDB:P168DRAFT_138444"/>
<dbReference type="EMBL" id="MSFM01000005">
    <property type="protein sequence ID" value="PKY04756.1"/>
    <property type="molecule type" value="Genomic_DNA"/>
</dbReference>
<keyword evidence="3" id="KW-1185">Reference proteome</keyword>
<evidence type="ECO:0000313" key="3">
    <source>
        <dbReference type="Proteomes" id="UP000234254"/>
    </source>
</evidence>
<proteinExistence type="predicted"/>